<dbReference type="InterPro" id="IPR052879">
    <property type="entry name" value="Dd_Spore_Germination_Stalk"/>
</dbReference>
<dbReference type="RefSeq" id="XP_004351720.1">
    <property type="nucleotide sequence ID" value="XM_004351668.1"/>
</dbReference>
<evidence type="ECO:0000259" key="2">
    <source>
        <dbReference type="SMART" id="SM01063"/>
    </source>
</evidence>
<dbReference type="GO" id="GO:0030198">
    <property type="term" value="P:extracellular matrix organization"/>
    <property type="evidence" value="ECO:0007669"/>
    <property type="project" value="TreeGrafter"/>
</dbReference>
<dbReference type="EMBL" id="GL883026">
    <property type="protein sequence ID" value="EGG15000.1"/>
    <property type="molecule type" value="Genomic_DNA"/>
</dbReference>
<proteinExistence type="predicted"/>
<gene>
    <name evidence="3" type="ORF">DFA_09820</name>
</gene>
<dbReference type="SMART" id="SM01063">
    <property type="entry name" value="CBM49"/>
    <property type="match status" value="1"/>
</dbReference>
<dbReference type="Proteomes" id="UP000007797">
    <property type="component" value="Unassembled WGS sequence"/>
</dbReference>
<reference evidence="4" key="1">
    <citation type="journal article" date="2011" name="Genome Res.">
        <title>Phylogeny-wide analysis of social amoeba genomes highlights ancient origins for complex intercellular communication.</title>
        <authorList>
            <person name="Heidel A.J."/>
            <person name="Lawal H.M."/>
            <person name="Felder M."/>
            <person name="Schilde C."/>
            <person name="Helps N.R."/>
            <person name="Tunggal B."/>
            <person name="Rivero F."/>
            <person name="John U."/>
            <person name="Schleicher M."/>
            <person name="Eichinger L."/>
            <person name="Platzer M."/>
            <person name="Noegel A.A."/>
            <person name="Schaap P."/>
            <person name="Gloeckner G."/>
        </authorList>
    </citation>
    <scope>NUCLEOTIDE SEQUENCE [LARGE SCALE GENOMIC DNA]</scope>
    <source>
        <strain evidence="4">SH3</strain>
    </source>
</reference>
<dbReference type="GO" id="GO:0005201">
    <property type="term" value="F:extracellular matrix structural constituent"/>
    <property type="evidence" value="ECO:0007669"/>
    <property type="project" value="TreeGrafter"/>
</dbReference>
<dbReference type="KEGG" id="dfa:DFA_09820"/>
<feature type="signal peptide" evidence="1">
    <location>
        <begin position="1"/>
        <end position="21"/>
    </location>
</feature>
<evidence type="ECO:0000256" key="1">
    <source>
        <dbReference type="SAM" id="SignalP"/>
    </source>
</evidence>
<organism evidence="3 4">
    <name type="scientific">Cavenderia fasciculata</name>
    <name type="common">Slime mold</name>
    <name type="synonym">Dictyostelium fasciculatum</name>
    <dbReference type="NCBI Taxonomy" id="261658"/>
    <lineage>
        <taxon>Eukaryota</taxon>
        <taxon>Amoebozoa</taxon>
        <taxon>Evosea</taxon>
        <taxon>Eumycetozoa</taxon>
        <taxon>Dictyostelia</taxon>
        <taxon>Acytosteliales</taxon>
        <taxon>Cavenderiaceae</taxon>
        <taxon>Cavenderia</taxon>
    </lineage>
</organism>
<evidence type="ECO:0000313" key="3">
    <source>
        <dbReference type="EMBL" id="EGG15000.1"/>
    </source>
</evidence>
<dbReference type="GO" id="GO:0030246">
    <property type="term" value="F:carbohydrate binding"/>
    <property type="evidence" value="ECO:0007669"/>
    <property type="project" value="InterPro"/>
</dbReference>
<dbReference type="InterPro" id="IPR019028">
    <property type="entry name" value="CBM_49"/>
</dbReference>
<sequence length="161" mass="18169">MRSFLFSILLIISTTISIVYCDTNTTTTTESCLIVPCQDIQSICIVKGTNNFNCTLDSKDISINISELQSYLDSTNNMNVTQYQIQVSNHGQDILKRFQLKPLVPLKYSTTKTFWNIDIMPNGDLVLPNNKYINPGQTFNFGIILKDNGIKPKLSIKSLSY</sequence>
<protein>
    <recommendedName>
        <fullName evidence="2">Carbohydrate binding domain-containing protein</fullName>
    </recommendedName>
</protein>
<feature type="chain" id="PRO_5003320725" description="Carbohydrate binding domain-containing protein" evidence="1">
    <location>
        <begin position="22"/>
        <end position="161"/>
    </location>
</feature>
<dbReference type="AlphaFoldDB" id="F4QAU1"/>
<dbReference type="Pfam" id="PF09478">
    <property type="entry name" value="CBM49"/>
    <property type="match status" value="1"/>
</dbReference>
<feature type="domain" description="Carbohydrate binding" evidence="2">
    <location>
        <begin position="61"/>
        <end position="148"/>
    </location>
</feature>
<keyword evidence="1" id="KW-0732">Signal</keyword>
<keyword evidence="4" id="KW-1185">Reference proteome</keyword>
<dbReference type="GO" id="GO:0031012">
    <property type="term" value="C:extracellular matrix"/>
    <property type="evidence" value="ECO:0007669"/>
    <property type="project" value="TreeGrafter"/>
</dbReference>
<name>F4QAU1_CACFS</name>
<dbReference type="GeneID" id="14867690"/>
<accession>F4QAU1</accession>
<dbReference type="PANTHER" id="PTHR33239">
    <property type="entry name" value="CELLULOSE-BINDING DOMAIN-CONTAINING PROTEIN-RELATED"/>
    <property type="match status" value="1"/>
</dbReference>
<evidence type="ECO:0000313" key="4">
    <source>
        <dbReference type="Proteomes" id="UP000007797"/>
    </source>
</evidence>